<dbReference type="Gene3D" id="1.25.40.10">
    <property type="entry name" value="Tetratricopeptide repeat domain"/>
    <property type="match status" value="2"/>
</dbReference>
<dbReference type="RefSeq" id="WP_018475895.1">
    <property type="nucleotide sequence ID" value="NZ_BMWX01000004.1"/>
</dbReference>
<proteinExistence type="predicted"/>
<reference evidence="5" key="1">
    <citation type="journal article" date="2014" name="Int. J. Syst. Evol. Microbiol.">
        <title>Complete genome sequence of Corynebacterium casei LMG S-19264T (=DSM 44701T), isolated from a smear-ripened cheese.</title>
        <authorList>
            <consortium name="US DOE Joint Genome Institute (JGI-PGF)"/>
            <person name="Walter F."/>
            <person name="Albersmeier A."/>
            <person name="Kalinowski J."/>
            <person name="Ruckert C."/>
        </authorList>
    </citation>
    <scope>NUCLEOTIDE SEQUENCE</scope>
    <source>
        <strain evidence="5">KCTC 12368</strain>
    </source>
</reference>
<keyword evidence="1" id="KW-0677">Repeat</keyword>
<evidence type="ECO:0000313" key="5">
    <source>
        <dbReference type="EMBL" id="GGZ32915.1"/>
    </source>
</evidence>
<dbReference type="Pfam" id="PF13414">
    <property type="entry name" value="TPR_11"/>
    <property type="match status" value="1"/>
</dbReference>
<protein>
    <recommendedName>
        <fullName evidence="7">Tetratricopeptide repeat protein</fullName>
    </recommendedName>
</protein>
<accession>A0A918Q3U8</accession>
<dbReference type="PANTHER" id="PTHR44858">
    <property type="entry name" value="TETRATRICOPEPTIDE REPEAT PROTEIN 6"/>
    <property type="match status" value="1"/>
</dbReference>
<comment type="caution">
    <text evidence="5">The sequence shown here is derived from an EMBL/GenBank/DDBJ whole genome shotgun (WGS) entry which is preliminary data.</text>
</comment>
<feature type="region of interest" description="Disordered" evidence="4">
    <location>
        <begin position="167"/>
        <end position="192"/>
    </location>
</feature>
<dbReference type="EMBL" id="BMWX01000004">
    <property type="protein sequence ID" value="GGZ32915.1"/>
    <property type="molecule type" value="Genomic_DNA"/>
</dbReference>
<dbReference type="Proteomes" id="UP000619457">
    <property type="component" value="Unassembled WGS sequence"/>
</dbReference>
<feature type="repeat" description="TPR" evidence="3">
    <location>
        <begin position="67"/>
        <end position="100"/>
    </location>
</feature>
<evidence type="ECO:0000256" key="2">
    <source>
        <dbReference type="ARBA" id="ARBA00022803"/>
    </source>
</evidence>
<evidence type="ECO:0000313" key="6">
    <source>
        <dbReference type="Proteomes" id="UP000619457"/>
    </source>
</evidence>
<name>A0A918Q3U8_9BACT</name>
<dbReference type="InterPro" id="IPR019734">
    <property type="entry name" value="TPR_rpt"/>
</dbReference>
<evidence type="ECO:0000256" key="4">
    <source>
        <dbReference type="SAM" id="MobiDB-lite"/>
    </source>
</evidence>
<sequence length="239" mass="27034">MSDINKGLELYKEGKFEEALAVFNQLMEQDSAPALRIHRARILSRLGKLEEALADFDVLVQLEAYNANYISDRAVVLHLLKRNDEALSELDRALNLDPANPYRYSSRAFLKDRMGDLEGAIADYDTAIEMDPEDAVSYNNKGLVEEKLGYKERSQQSFEKADKLVGYEPKKAENTDPAISGAPKEKSTSTPSQLLNQEANLSNKVSFGGYWNMFGKIINDKNTRSEFFDFIQSKFGKQK</sequence>
<dbReference type="PROSITE" id="PS50005">
    <property type="entry name" value="TPR"/>
    <property type="match status" value="2"/>
</dbReference>
<dbReference type="SMART" id="SM00028">
    <property type="entry name" value="TPR"/>
    <property type="match status" value="4"/>
</dbReference>
<organism evidence="5 6">
    <name type="scientific">Echinicola pacifica</name>
    <dbReference type="NCBI Taxonomy" id="346377"/>
    <lineage>
        <taxon>Bacteria</taxon>
        <taxon>Pseudomonadati</taxon>
        <taxon>Bacteroidota</taxon>
        <taxon>Cytophagia</taxon>
        <taxon>Cytophagales</taxon>
        <taxon>Cyclobacteriaceae</taxon>
        <taxon>Echinicola</taxon>
    </lineage>
</organism>
<keyword evidence="2 3" id="KW-0802">TPR repeat</keyword>
<evidence type="ECO:0008006" key="7">
    <source>
        <dbReference type="Google" id="ProtNLM"/>
    </source>
</evidence>
<dbReference type="Pfam" id="PF13432">
    <property type="entry name" value="TPR_16"/>
    <property type="match status" value="1"/>
</dbReference>
<dbReference type="SUPFAM" id="SSF48452">
    <property type="entry name" value="TPR-like"/>
    <property type="match status" value="1"/>
</dbReference>
<evidence type="ECO:0000256" key="3">
    <source>
        <dbReference type="PROSITE-ProRule" id="PRU00339"/>
    </source>
</evidence>
<evidence type="ECO:0000256" key="1">
    <source>
        <dbReference type="ARBA" id="ARBA00022737"/>
    </source>
</evidence>
<feature type="repeat" description="TPR" evidence="3">
    <location>
        <begin position="101"/>
        <end position="134"/>
    </location>
</feature>
<dbReference type="AlphaFoldDB" id="A0A918Q3U8"/>
<keyword evidence="6" id="KW-1185">Reference proteome</keyword>
<dbReference type="InterPro" id="IPR050498">
    <property type="entry name" value="Ycf3"/>
</dbReference>
<dbReference type="InterPro" id="IPR011990">
    <property type="entry name" value="TPR-like_helical_dom_sf"/>
</dbReference>
<gene>
    <name evidence="5" type="ORF">GCM10007049_28180</name>
</gene>
<dbReference type="PANTHER" id="PTHR44858:SF1">
    <property type="entry name" value="UDP-N-ACETYLGLUCOSAMINE--PEPTIDE N-ACETYLGLUCOSAMINYLTRANSFERASE SPINDLY-RELATED"/>
    <property type="match status" value="1"/>
</dbReference>
<reference evidence="5" key="2">
    <citation type="submission" date="2020-09" db="EMBL/GenBank/DDBJ databases">
        <authorList>
            <person name="Sun Q."/>
            <person name="Kim S."/>
        </authorList>
    </citation>
    <scope>NUCLEOTIDE SEQUENCE</scope>
    <source>
        <strain evidence="5">KCTC 12368</strain>
    </source>
</reference>